<sequence length="319" mass="37613">MTKPNIPPNHVLQQATYTSEYLHQALDAGYAEAERAWLDLLQRHRHLYFDVTAPLTQYSDQDKRPRYYTVKQLQAAAATIEASTASVMRMQQQLLIDWHNGATCFQAIWRGYSARKHTKALLWARRIKKTERLFVIVQGIRRLARERRHRWVLKACRHIKALVVRAHACAGRIQRLIRLYLFKCHRWHAAIRLQRWYIHRIRFKTTTLALTRLHGFLKRQRRNALLEQYAQAALAARRREREQRQAIYISMKPDHVIVHRLVAARKEKLAESLLPWRQPVKRSSRSRSQAVLPLPLATNRMMSQAFSSKSLPHLAAKHN</sequence>
<evidence type="ECO:0000313" key="2">
    <source>
        <dbReference type="Proteomes" id="UP000481153"/>
    </source>
</evidence>
<organism evidence="1 2">
    <name type="scientific">Aphanomyces euteiches</name>
    <dbReference type="NCBI Taxonomy" id="100861"/>
    <lineage>
        <taxon>Eukaryota</taxon>
        <taxon>Sar</taxon>
        <taxon>Stramenopiles</taxon>
        <taxon>Oomycota</taxon>
        <taxon>Saprolegniomycetes</taxon>
        <taxon>Saprolegniales</taxon>
        <taxon>Verrucalvaceae</taxon>
        <taxon>Aphanomyces</taxon>
    </lineage>
</organism>
<comment type="caution">
    <text evidence="1">The sequence shown here is derived from an EMBL/GenBank/DDBJ whole genome shotgun (WGS) entry which is preliminary data.</text>
</comment>
<gene>
    <name evidence="1" type="ORF">Ae201684_006522</name>
</gene>
<dbReference type="InterPro" id="IPR000048">
    <property type="entry name" value="IQ_motif_EF-hand-BS"/>
</dbReference>
<keyword evidence="2" id="KW-1185">Reference proteome</keyword>
<dbReference type="VEuPathDB" id="FungiDB:AeMF1_000967"/>
<proteinExistence type="predicted"/>
<dbReference type="EMBL" id="VJMJ01000084">
    <property type="protein sequence ID" value="KAF0737353.1"/>
    <property type="molecule type" value="Genomic_DNA"/>
</dbReference>
<dbReference type="AlphaFoldDB" id="A0A6G0XBF8"/>
<dbReference type="Pfam" id="PF00612">
    <property type="entry name" value="IQ"/>
    <property type="match status" value="1"/>
</dbReference>
<evidence type="ECO:0000313" key="1">
    <source>
        <dbReference type="EMBL" id="KAF0737353.1"/>
    </source>
</evidence>
<name>A0A6G0XBF8_9STRA</name>
<dbReference type="Proteomes" id="UP000481153">
    <property type="component" value="Unassembled WGS sequence"/>
</dbReference>
<protein>
    <submittedName>
        <fullName evidence="1">Uncharacterized protein</fullName>
    </submittedName>
</protein>
<accession>A0A6G0XBF8</accession>
<reference evidence="1 2" key="1">
    <citation type="submission" date="2019-07" db="EMBL/GenBank/DDBJ databases">
        <title>Genomics analysis of Aphanomyces spp. identifies a new class of oomycete effector associated with host adaptation.</title>
        <authorList>
            <person name="Gaulin E."/>
        </authorList>
    </citation>
    <scope>NUCLEOTIDE SEQUENCE [LARGE SCALE GENOMIC DNA]</scope>
    <source>
        <strain evidence="1 2">ATCC 201684</strain>
    </source>
</reference>
<dbReference type="PROSITE" id="PS50096">
    <property type="entry name" value="IQ"/>
    <property type="match status" value="1"/>
</dbReference>